<keyword evidence="11 13" id="KW-0739">Sodium transport</keyword>
<keyword evidence="8 13" id="KW-0406">Ion transport</keyword>
<dbReference type="Pfam" id="PF00858">
    <property type="entry name" value="ASC"/>
    <property type="match status" value="1"/>
</dbReference>
<comment type="caution">
    <text evidence="16">The sequence shown here is derived from an EMBL/GenBank/DDBJ whole genome shotgun (WGS) entry which is preliminary data.</text>
</comment>
<evidence type="ECO:0000256" key="5">
    <source>
        <dbReference type="ARBA" id="ARBA00022692"/>
    </source>
</evidence>
<feature type="compositionally biased region" description="Basic and acidic residues" evidence="14">
    <location>
        <begin position="603"/>
        <end position="625"/>
    </location>
</feature>
<keyword evidence="17" id="KW-1185">Reference proteome</keyword>
<keyword evidence="10" id="KW-0325">Glycoprotein</keyword>
<keyword evidence="5 13" id="KW-0812">Transmembrane</keyword>
<evidence type="ECO:0000256" key="4">
    <source>
        <dbReference type="ARBA" id="ARBA00022461"/>
    </source>
</evidence>
<evidence type="ECO:0000256" key="8">
    <source>
        <dbReference type="ARBA" id="ARBA00023065"/>
    </source>
</evidence>
<keyword evidence="3 13" id="KW-0813">Transport</keyword>
<comment type="subcellular location">
    <subcellularLocation>
        <location evidence="1">Membrane</location>
        <topology evidence="1">Multi-pass membrane protein</topology>
    </subcellularLocation>
</comment>
<keyword evidence="6 15" id="KW-1133">Transmembrane helix</keyword>
<evidence type="ECO:0000256" key="7">
    <source>
        <dbReference type="ARBA" id="ARBA00023053"/>
    </source>
</evidence>
<evidence type="ECO:0000256" key="3">
    <source>
        <dbReference type="ARBA" id="ARBA00022448"/>
    </source>
</evidence>
<dbReference type="InterPro" id="IPR001873">
    <property type="entry name" value="ENaC"/>
</dbReference>
<dbReference type="OrthoDB" id="5874059at2759"/>
<dbReference type="PROSITE" id="PS01206">
    <property type="entry name" value="ASC"/>
    <property type="match status" value="1"/>
</dbReference>
<name>A0A2A2LRV3_9BILA</name>
<evidence type="ECO:0000256" key="10">
    <source>
        <dbReference type="ARBA" id="ARBA00023180"/>
    </source>
</evidence>
<reference evidence="16 17" key="1">
    <citation type="journal article" date="2017" name="Curr. Biol.">
        <title>Genome architecture and evolution of a unichromosomal asexual nematode.</title>
        <authorList>
            <person name="Fradin H."/>
            <person name="Zegar C."/>
            <person name="Gutwein M."/>
            <person name="Lucas J."/>
            <person name="Kovtun M."/>
            <person name="Corcoran D."/>
            <person name="Baugh L.R."/>
            <person name="Kiontke K."/>
            <person name="Gunsalus K."/>
            <person name="Fitch D.H."/>
            <person name="Piano F."/>
        </authorList>
    </citation>
    <scope>NUCLEOTIDE SEQUENCE [LARGE SCALE GENOMIC DNA]</scope>
    <source>
        <strain evidence="16">PF1309</strain>
    </source>
</reference>
<dbReference type="FunFam" id="1.10.287.770:FF:000001">
    <property type="entry name" value="Acid-sensing ion channel subunit 1"/>
    <property type="match status" value="1"/>
</dbReference>
<sequence length="634" mass="72978">MNNSNKSTPSTLFPTTTGSPLLEADNAAFLSPPYSGHSLPRRPSFIDIAKDLGKHLRDAKKKKNEKGIRGMIVNFCDQTTFHGINMKIYWGYMSYGFLTIILSRSVETLFSAVTVCNLNPFKYHLANSEEEIRDTLDEFHQQVVYSEIVKEHRKKRAISKNTVPPTLNSSCICQFDRFTYSPWPCRAQKNWIESICPECTDFGYCNIPNSTGYMPQGCFCYLPENSRTRGYCLLKPAGRMKRMWELKGHGMSDTNNPLIRDFIEEFSKKGTNMTDQVAIATTAREKLILKMSKFSPERIGGLGYGKKELILMGSFDGKQINVDQEFRLHSDPRYGNCFTFNWNAIRNKTMSRAGPSYGLRLMLFVNSSDYLPTTEATGVRLAIHSQDESPYPDTFGYSAPTGTLSSFGISLRSVRRLDQPRGICYPPGQKPPPEYFIYQKFNYEPEGCYRSCYQRKVVQNCKCADPRLPNPFRDYQFCDVTNPEMNECLVHNSFNMPLDKQKNRFPVLCNCTSPCHQFQYTTTYSRFSHIFYLRKHAAMIEVYYETLSYEILTESEAYSWVNLISDFGGQLGLWLGASVMSVFEFFLLLFRITVIFCKRRTDQKKETDKSESLIEKEQNEDRTKYGNEYSNISP</sequence>
<evidence type="ECO:0000313" key="17">
    <source>
        <dbReference type="Proteomes" id="UP000218231"/>
    </source>
</evidence>
<proteinExistence type="inferred from homology"/>
<evidence type="ECO:0000256" key="14">
    <source>
        <dbReference type="SAM" id="MobiDB-lite"/>
    </source>
</evidence>
<evidence type="ECO:0000256" key="11">
    <source>
        <dbReference type="ARBA" id="ARBA00023201"/>
    </source>
</evidence>
<evidence type="ECO:0000256" key="6">
    <source>
        <dbReference type="ARBA" id="ARBA00022989"/>
    </source>
</evidence>
<dbReference type="GO" id="GO:0015280">
    <property type="term" value="F:ligand-gated sodium channel activity"/>
    <property type="evidence" value="ECO:0007669"/>
    <property type="project" value="TreeGrafter"/>
</dbReference>
<dbReference type="STRING" id="2018661.A0A2A2LRV3"/>
<dbReference type="EMBL" id="LIAE01006480">
    <property type="protein sequence ID" value="PAV88986.1"/>
    <property type="molecule type" value="Genomic_DNA"/>
</dbReference>
<gene>
    <name evidence="16" type="ORF">WR25_14945</name>
</gene>
<keyword evidence="9 15" id="KW-0472">Membrane</keyword>
<protein>
    <submittedName>
        <fullName evidence="16">Uncharacterized protein</fullName>
    </submittedName>
</protein>
<dbReference type="AlphaFoldDB" id="A0A2A2LRV3"/>
<dbReference type="Gene3D" id="1.10.287.770">
    <property type="entry name" value="YojJ-like"/>
    <property type="match status" value="1"/>
</dbReference>
<keyword evidence="4 13" id="KW-0894">Sodium channel</keyword>
<accession>A0A2A2LRV3</accession>
<evidence type="ECO:0000256" key="2">
    <source>
        <dbReference type="ARBA" id="ARBA00007193"/>
    </source>
</evidence>
<dbReference type="PANTHER" id="PTHR11690:SF248">
    <property type="entry name" value="PICKPOCKET 17, ISOFORM A"/>
    <property type="match status" value="1"/>
</dbReference>
<dbReference type="Gene3D" id="2.60.470.10">
    <property type="entry name" value="Acid-sensing ion channels like domains"/>
    <property type="match status" value="1"/>
</dbReference>
<evidence type="ECO:0000256" key="13">
    <source>
        <dbReference type="RuleBase" id="RU000679"/>
    </source>
</evidence>
<organism evidence="16 17">
    <name type="scientific">Diploscapter pachys</name>
    <dbReference type="NCBI Taxonomy" id="2018661"/>
    <lineage>
        <taxon>Eukaryota</taxon>
        <taxon>Metazoa</taxon>
        <taxon>Ecdysozoa</taxon>
        <taxon>Nematoda</taxon>
        <taxon>Chromadorea</taxon>
        <taxon>Rhabditida</taxon>
        <taxon>Rhabditina</taxon>
        <taxon>Rhabditomorpha</taxon>
        <taxon>Rhabditoidea</taxon>
        <taxon>Rhabditidae</taxon>
        <taxon>Diploscapter</taxon>
    </lineage>
</organism>
<feature type="transmembrane region" description="Helical" evidence="15">
    <location>
        <begin position="571"/>
        <end position="597"/>
    </location>
</feature>
<evidence type="ECO:0000256" key="9">
    <source>
        <dbReference type="ARBA" id="ARBA00023136"/>
    </source>
</evidence>
<feature type="region of interest" description="Disordered" evidence="14">
    <location>
        <begin position="603"/>
        <end position="634"/>
    </location>
</feature>
<evidence type="ECO:0000256" key="1">
    <source>
        <dbReference type="ARBA" id="ARBA00004141"/>
    </source>
</evidence>
<dbReference type="Proteomes" id="UP000218231">
    <property type="component" value="Unassembled WGS sequence"/>
</dbReference>
<evidence type="ECO:0000256" key="15">
    <source>
        <dbReference type="SAM" id="Phobius"/>
    </source>
</evidence>
<evidence type="ECO:0000256" key="12">
    <source>
        <dbReference type="ARBA" id="ARBA00023303"/>
    </source>
</evidence>
<dbReference type="GO" id="GO:0005886">
    <property type="term" value="C:plasma membrane"/>
    <property type="evidence" value="ECO:0007669"/>
    <property type="project" value="TreeGrafter"/>
</dbReference>
<dbReference type="PANTHER" id="PTHR11690">
    <property type="entry name" value="AMILORIDE-SENSITIVE SODIUM CHANNEL-RELATED"/>
    <property type="match status" value="1"/>
</dbReference>
<evidence type="ECO:0000313" key="16">
    <source>
        <dbReference type="EMBL" id="PAV88986.1"/>
    </source>
</evidence>
<comment type="similarity">
    <text evidence="2 13">Belongs to the amiloride-sensitive sodium channel (TC 1.A.6) family.</text>
</comment>
<keyword evidence="12 13" id="KW-0407">Ion channel</keyword>
<dbReference type="InterPro" id="IPR020903">
    <property type="entry name" value="ENaC_CS"/>
</dbReference>
<keyword evidence="7" id="KW-0915">Sodium</keyword>
<dbReference type="PRINTS" id="PR01078">
    <property type="entry name" value="AMINACHANNEL"/>
</dbReference>